<dbReference type="CDD" id="cd02440">
    <property type="entry name" value="AdoMet_MTases"/>
    <property type="match status" value="1"/>
</dbReference>
<evidence type="ECO:0000259" key="6">
    <source>
        <dbReference type="Pfam" id="PF13649"/>
    </source>
</evidence>
<dbReference type="SUPFAM" id="SSF53335">
    <property type="entry name" value="S-adenosyl-L-methionine-dependent methyltransferases"/>
    <property type="match status" value="1"/>
</dbReference>
<keyword evidence="3" id="KW-0808">Transferase</keyword>
<dbReference type="PANTHER" id="PTHR43179:SF7">
    <property type="entry name" value="RHAMNOSYLTRANSFERASE WBBL"/>
    <property type="match status" value="1"/>
</dbReference>
<sequence>MRCVLAICAVFKDEATYLREWVEFHQLMGVERFYLYNNNSSDPYLDALGPHIASGAVILHEWPQHPAQLQAYEHCLKTHGSEADWIAFIDLDEFLFAPDARLLPDVLAEYADHPGVGVNWVMFGSSGHTTKPPGGVLENYLRRGPLEGGIPYRQADGSYRPENAHIKSIVQPTKALACTNPHFMRYADDAHAVDENGRPIDGPFTKNVSVEKLRINHYWSKSEEECRLKFAKPLADSTGSRDWNWFLEHEKVLNEVHDDVVLRVVAHLGVQPPQWPLDTFVRDEEGVWHSPLREHPPHKAIHAIATRLHDVVRETPDTSLYSAVLAKEIHHRTSALHLSPRRANALHLLEPIAEGSRVLDLGCGGGVSTMAWAERGCSVDAVEFAPHWARVAAARLRDYPQVRVFQASLRELSLQPVYDVVSLTLADDYAEAWPRGNPLREALALAASALKPAGTLILAVPNRQASAGQMHLPTRVQLDAMLRAMGLAQIDLQLAFPDALLPEVLVSAHASQATPAWRPDELIAQRPLLREAGKEATQWELHAEAGTLSEHAPGWLWIARREGAPSPLHPDVLAHSFTDNRVPALNTVTEYVERDGAIQAVPRPMQPGQDWYGSAFEPVQEPYLLPPGRSLLVLLRKAIYQQRTDLLVGLLRKWIALIYTQADDEDKIPGEWLDALPAHIYLQADGETLALHGGEWRARQAVEKQIPVYVGLWQIAYEAGLETLLGQASPAERVTWLCKRLQIDASAEWIGHGRNINEAFAREIHEGDCWNRTDRHLKIIPEWLIPPPVSDVYRPWQAQLQLSDTAVAQAMRRIEMYGKPRVQVIVIDHANDVQAVQATQASLEQQYYPHYQLSVIGSDDDLMLRLHSEIAASDTDWVQLLYAGDLLHPAALLLLAERVVSHPYLRAVYFDEDANNHGVFEQPIFKPDFNLDMLRSYPYAGRALAFQRQRCVELGNLQARYGDMALYDLLFRLIETDGLQSIGHIAEVMHHAALPFGQWLASEEVKAHSAGIVSDHLTRIRVAHRMEPGALPGFNRVVYQHARQPLVSIIVPTKDQLPLLNGLIDSLLSKTCYLNYELLIVDNNTEEPAACAYLDGIERLNSPQLRVLRYPHPFNYSAINNFAAAQARGEYLILLNNDTAVLHAEWIEALLNHAQRPEVGIVGAKLHYPDGRIQHGGVVLGLRGPADHPFIGQPMEADGYMHRLRVDQNYSAVTAACLMIRKAVYDEVGGFDEQDFKVSYNDVDLCLKVQQAGYLTVWTPYARLMHVGSVSQTKVDTTAQEAKQKRFQGEQGAMYRKWMKLLARDPAYSTNLSIDGAGFELDPLRGKAWQPFASPLLPRLFCVAADEHGCGHYRIRQPFASMQREGMVEGLIAGMHLPPVAMERFQPTSLVLQRQINEHQIKLLESYRDYSNAFKVFELDDLIQQIPVKSMFHGLMPKDVVKSLRRAVATVDRFVVSTDALAEEFKGFHSDIRVVLNRLPVDWWSDLSSQRRVGRKPRVGWGGGSSHRGDLELIADVVRDLADEVEWVFFGMCPDKLRPYVHEFHTGVPIHEYPRKLASLNLDLALAPLEENSFNECKSNLRLLEYGACGFPVVCTDIVGYRNDLPATRVKNRYKDWVSAIRMHLEDMDATASMGDGLRDAVRKDWMLEGDKLVAWRDAWLPN</sequence>
<dbReference type="InterPro" id="IPR029044">
    <property type="entry name" value="Nucleotide-diphossugar_trans"/>
</dbReference>
<evidence type="ECO:0000313" key="8">
    <source>
        <dbReference type="Proteomes" id="UP001156627"/>
    </source>
</evidence>
<dbReference type="InterPro" id="IPR001173">
    <property type="entry name" value="Glyco_trans_2-like"/>
</dbReference>
<comment type="caution">
    <text evidence="7">The sequence shown here is derived from an EMBL/GenBank/DDBJ whole genome shotgun (WGS) entry which is preliminary data.</text>
</comment>
<dbReference type="EMBL" id="BSOA01000003">
    <property type="protein sequence ID" value="GLQ86783.1"/>
    <property type="molecule type" value="Genomic_DNA"/>
</dbReference>
<accession>A0ABQ5X6X3</accession>
<dbReference type="SUPFAM" id="SSF53756">
    <property type="entry name" value="UDP-Glycosyltransferase/glycogen phosphorylase"/>
    <property type="match status" value="1"/>
</dbReference>
<keyword evidence="4" id="KW-0472">Membrane</keyword>
<dbReference type="PANTHER" id="PTHR43179">
    <property type="entry name" value="RHAMNOSYLTRANSFERASE WBBL"/>
    <property type="match status" value="1"/>
</dbReference>
<evidence type="ECO:0000256" key="1">
    <source>
        <dbReference type="ARBA" id="ARBA00004370"/>
    </source>
</evidence>
<dbReference type="InterPro" id="IPR008166">
    <property type="entry name" value="Glyco_transf_92"/>
</dbReference>
<dbReference type="Pfam" id="PF00535">
    <property type="entry name" value="Glycos_transf_2"/>
    <property type="match status" value="1"/>
</dbReference>
<dbReference type="Gene3D" id="3.40.50.2000">
    <property type="entry name" value="Glycogen Phosphorylase B"/>
    <property type="match status" value="1"/>
</dbReference>
<evidence type="ECO:0008006" key="9">
    <source>
        <dbReference type="Google" id="ProtNLM"/>
    </source>
</evidence>
<feature type="domain" description="Glycosyltransferase 2-like" evidence="5">
    <location>
        <begin position="1048"/>
        <end position="1193"/>
    </location>
</feature>
<dbReference type="Pfam" id="PF13649">
    <property type="entry name" value="Methyltransf_25"/>
    <property type="match status" value="1"/>
</dbReference>
<dbReference type="InterPro" id="IPR029063">
    <property type="entry name" value="SAM-dependent_MTases_sf"/>
</dbReference>
<comment type="subcellular location">
    <subcellularLocation>
        <location evidence="1">Membrane</location>
    </subcellularLocation>
</comment>
<evidence type="ECO:0000256" key="4">
    <source>
        <dbReference type="ARBA" id="ARBA00023136"/>
    </source>
</evidence>
<keyword evidence="2" id="KW-0328">Glycosyltransferase</keyword>
<protein>
    <recommendedName>
        <fullName evidence="9">Glycosyltransferase, GT2 family</fullName>
    </recommendedName>
</protein>
<evidence type="ECO:0000256" key="3">
    <source>
        <dbReference type="ARBA" id="ARBA00022679"/>
    </source>
</evidence>
<dbReference type="Proteomes" id="UP001156627">
    <property type="component" value="Unassembled WGS sequence"/>
</dbReference>
<evidence type="ECO:0000259" key="5">
    <source>
        <dbReference type="Pfam" id="PF00535"/>
    </source>
</evidence>
<dbReference type="RefSeq" id="WP_284330200.1">
    <property type="nucleotide sequence ID" value="NZ_BSOA01000003.1"/>
</dbReference>
<evidence type="ECO:0000313" key="7">
    <source>
        <dbReference type="EMBL" id="GLQ86783.1"/>
    </source>
</evidence>
<organism evidence="7 8">
    <name type="scientific">Dyella flagellata</name>
    <dbReference type="NCBI Taxonomy" id="1867833"/>
    <lineage>
        <taxon>Bacteria</taxon>
        <taxon>Pseudomonadati</taxon>
        <taxon>Pseudomonadota</taxon>
        <taxon>Gammaproteobacteria</taxon>
        <taxon>Lysobacterales</taxon>
        <taxon>Rhodanobacteraceae</taxon>
        <taxon>Dyella</taxon>
    </lineage>
</organism>
<evidence type="ECO:0000256" key="2">
    <source>
        <dbReference type="ARBA" id="ARBA00022676"/>
    </source>
</evidence>
<dbReference type="Gene3D" id="3.90.550.10">
    <property type="entry name" value="Spore Coat Polysaccharide Biosynthesis Protein SpsA, Chain A"/>
    <property type="match status" value="2"/>
</dbReference>
<name>A0ABQ5X6X3_9GAMM</name>
<dbReference type="CDD" id="cd04186">
    <property type="entry name" value="GT_2_like_c"/>
    <property type="match status" value="1"/>
</dbReference>
<proteinExistence type="predicted"/>
<reference evidence="8" key="1">
    <citation type="journal article" date="2019" name="Int. J. Syst. Evol. Microbiol.">
        <title>The Global Catalogue of Microorganisms (GCM) 10K type strain sequencing project: providing services to taxonomists for standard genome sequencing and annotation.</title>
        <authorList>
            <consortium name="The Broad Institute Genomics Platform"/>
            <consortium name="The Broad Institute Genome Sequencing Center for Infectious Disease"/>
            <person name="Wu L."/>
            <person name="Ma J."/>
        </authorList>
    </citation>
    <scope>NUCLEOTIDE SEQUENCE [LARGE SCALE GENOMIC DNA]</scope>
    <source>
        <strain evidence="8">NBRC 111981</strain>
    </source>
</reference>
<dbReference type="InterPro" id="IPR041698">
    <property type="entry name" value="Methyltransf_25"/>
</dbReference>
<dbReference type="Gene3D" id="3.40.50.150">
    <property type="entry name" value="Vaccinia Virus protein VP39"/>
    <property type="match status" value="1"/>
</dbReference>
<dbReference type="Pfam" id="PF01697">
    <property type="entry name" value="Glyco_transf_92"/>
    <property type="match status" value="1"/>
</dbReference>
<feature type="domain" description="Methyltransferase" evidence="6">
    <location>
        <begin position="358"/>
        <end position="454"/>
    </location>
</feature>
<gene>
    <name evidence="7" type="ORF">GCM10007898_03490</name>
</gene>
<keyword evidence="8" id="KW-1185">Reference proteome</keyword>
<dbReference type="SUPFAM" id="SSF53448">
    <property type="entry name" value="Nucleotide-diphospho-sugar transferases"/>
    <property type="match status" value="2"/>
</dbReference>